<evidence type="ECO:0000256" key="1">
    <source>
        <dbReference type="ARBA" id="ARBA00000085"/>
    </source>
</evidence>
<comment type="caution">
    <text evidence="9">The sequence shown here is derived from an EMBL/GenBank/DDBJ whole genome shotgun (WGS) entry which is preliminary data.</text>
</comment>
<dbReference type="SUPFAM" id="SSF58104">
    <property type="entry name" value="Methyl-accepting chemotaxis protein (MCP) signaling domain"/>
    <property type="match status" value="1"/>
</dbReference>
<keyword evidence="5" id="KW-0418">Kinase</keyword>
<protein>
    <recommendedName>
        <fullName evidence="2">histidine kinase</fullName>
        <ecNumber evidence="2">2.7.13.3</ecNumber>
    </recommendedName>
</protein>
<name>A0ABS7NIA3_9RHOB</name>
<dbReference type="InterPro" id="IPR035965">
    <property type="entry name" value="PAS-like_dom_sf"/>
</dbReference>
<feature type="domain" description="Methyl-accepting transducer" evidence="7">
    <location>
        <begin position="136"/>
        <end position="227"/>
    </location>
</feature>
<evidence type="ECO:0000256" key="3">
    <source>
        <dbReference type="ARBA" id="ARBA00022553"/>
    </source>
</evidence>
<dbReference type="Pfam" id="PF00015">
    <property type="entry name" value="MCPsignal"/>
    <property type="match status" value="1"/>
</dbReference>
<dbReference type="PANTHER" id="PTHR43304:SF1">
    <property type="entry name" value="PAC DOMAIN-CONTAINING PROTEIN"/>
    <property type="match status" value="1"/>
</dbReference>
<keyword evidence="3" id="KW-0597">Phosphoprotein</keyword>
<keyword evidence="6" id="KW-0807">Transducer</keyword>
<evidence type="ECO:0000259" key="8">
    <source>
        <dbReference type="PROSITE" id="PS50113"/>
    </source>
</evidence>
<dbReference type="InterPro" id="IPR004089">
    <property type="entry name" value="MCPsignal_dom"/>
</dbReference>
<dbReference type="SMART" id="SM00086">
    <property type="entry name" value="PAC"/>
    <property type="match status" value="1"/>
</dbReference>
<evidence type="ECO:0000256" key="6">
    <source>
        <dbReference type="PROSITE-ProRule" id="PRU00284"/>
    </source>
</evidence>
<dbReference type="Gene3D" id="1.10.287.950">
    <property type="entry name" value="Methyl-accepting chemotaxis protein"/>
    <property type="match status" value="1"/>
</dbReference>
<evidence type="ECO:0000313" key="9">
    <source>
        <dbReference type="EMBL" id="MBY6140636.1"/>
    </source>
</evidence>
<dbReference type="Gene3D" id="3.30.450.20">
    <property type="entry name" value="PAS domain"/>
    <property type="match status" value="1"/>
</dbReference>
<evidence type="ECO:0000259" key="7">
    <source>
        <dbReference type="PROSITE" id="PS50111"/>
    </source>
</evidence>
<feature type="domain" description="PAC" evidence="8">
    <location>
        <begin position="83"/>
        <end position="135"/>
    </location>
</feature>
<comment type="catalytic activity">
    <reaction evidence="1">
        <text>ATP + protein L-histidine = ADP + protein N-phospho-L-histidine.</text>
        <dbReference type="EC" id="2.7.13.3"/>
    </reaction>
</comment>
<gene>
    <name evidence="9" type="ORF">KUV26_14420</name>
</gene>
<accession>A0ABS7NIA3</accession>
<dbReference type="InterPro" id="IPR013655">
    <property type="entry name" value="PAS_fold_3"/>
</dbReference>
<proteinExistence type="predicted"/>
<dbReference type="InterPro" id="IPR052162">
    <property type="entry name" value="Sensor_kinase/Photoreceptor"/>
</dbReference>
<evidence type="ECO:0000256" key="4">
    <source>
        <dbReference type="ARBA" id="ARBA00022679"/>
    </source>
</evidence>
<evidence type="ECO:0000313" key="10">
    <source>
        <dbReference type="Proteomes" id="UP000766629"/>
    </source>
</evidence>
<evidence type="ECO:0000256" key="5">
    <source>
        <dbReference type="ARBA" id="ARBA00022777"/>
    </source>
</evidence>
<dbReference type="RefSeq" id="WP_222508853.1">
    <property type="nucleotide sequence ID" value="NZ_JAHVJA010000006.1"/>
</dbReference>
<dbReference type="InterPro" id="IPR000014">
    <property type="entry name" value="PAS"/>
</dbReference>
<dbReference type="PANTHER" id="PTHR43304">
    <property type="entry name" value="PHYTOCHROME-LIKE PROTEIN CPH1"/>
    <property type="match status" value="1"/>
</dbReference>
<organism evidence="9 10">
    <name type="scientific">Leisingera daeponensis</name>
    <dbReference type="NCBI Taxonomy" id="405746"/>
    <lineage>
        <taxon>Bacteria</taxon>
        <taxon>Pseudomonadati</taxon>
        <taxon>Pseudomonadota</taxon>
        <taxon>Alphaproteobacteria</taxon>
        <taxon>Rhodobacterales</taxon>
        <taxon>Roseobacteraceae</taxon>
        <taxon>Leisingera</taxon>
    </lineage>
</organism>
<dbReference type="Pfam" id="PF08447">
    <property type="entry name" value="PAS_3"/>
    <property type="match status" value="1"/>
</dbReference>
<dbReference type="InterPro" id="IPR001610">
    <property type="entry name" value="PAC"/>
</dbReference>
<dbReference type="SUPFAM" id="SSF55785">
    <property type="entry name" value="PYP-like sensor domain (PAS domain)"/>
    <property type="match status" value="1"/>
</dbReference>
<dbReference type="Proteomes" id="UP000766629">
    <property type="component" value="Unassembled WGS sequence"/>
</dbReference>
<evidence type="ECO:0000256" key="2">
    <source>
        <dbReference type="ARBA" id="ARBA00012438"/>
    </source>
</evidence>
<dbReference type="InterPro" id="IPR000700">
    <property type="entry name" value="PAS-assoc_C"/>
</dbReference>
<reference evidence="9 10" key="1">
    <citation type="submission" date="2021-06" db="EMBL/GenBank/DDBJ databases">
        <title>50 bacteria genomes isolated from Dapeng, Shenzhen, China.</title>
        <authorList>
            <person name="Zheng W."/>
            <person name="Yu S."/>
            <person name="Huang Y."/>
        </authorList>
    </citation>
    <scope>NUCLEOTIDE SEQUENCE [LARGE SCALE GENOMIC DNA]</scope>
    <source>
        <strain evidence="9 10">DP1N14-2</strain>
    </source>
</reference>
<dbReference type="CDD" id="cd00130">
    <property type="entry name" value="PAS"/>
    <property type="match status" value="1"/>
</dbReference>
<sequence length="227" mass="24791">MDQQALTVFNSIFSSGSAFVYRCANDENFTMKFMAGQVEKLCGCPTSDILGNAKVSYVGLTHADDIDRVFADVDAAIAAGENWDVAYRLRRPDGTAAWVRERGNAVYDDSGEMVFLEGLVVDASAEVSLRNELEGTLKKTEADNAEILKLAENILRSVQKLSILAINAGIEAARAGKAGQGFAFLAREIKALADENNAWANRITDQMAGRDSRAREKIMRARETDQT</sequence>
<dbReference type="PROSITE" id="PS50111">
    <property type="entry name" value="CHEMOTAXIS_TRANSDUC_2"/>
    <property type="match status" value="1"/>
</dbReference>
<keyword evidence="4" id="KW-0808">Transferase</keyword>
<keyword evidence="10" id="KW-1185">Reference proteome</keyword>
<dbReference type="PROSITE" id="PS50113">
    <property type="entry name" value="PAC"/>
    <property type="match status" value="1"/>
</dbReference>
<dbReference type="EMBL" id="JAHVJA010000006">
    <property type="protein sequence ID" value="MBY6140636.1"/>
    <property type="molecule type" value="Genomic_DNA"/>
</dbReference>
<dbReference type="EC" id="2.7.13.3" evidence="2"/>